<feature type="compositionally biased region" description="Polar residues" evidence="2">
    <location>
        <begin position="1"/>
        <end position="11"/>
    </location>
</feature>
<evidence type="ECO:0000313" key="5">
    <source>
        <dbReference type="Proteomes" id="UP000027456"/>
    </source>
</evidence>
<dbReference type="GO" id="GO:0008270">
    <property type="term" value="F:zinc ion binding"/>
    <property type="evidence" value="ECO:0007669"/>
    <property type="project" value="InterPro"/>
</dbReference>
<evidence type="ECO:0000256" key="1">
    <source>
        <dbReference type="ARBA" id="ARBA00022664"/>
    </source>
</evidence>
<feature type="region of interest" description="Disordered" evidence="2">
    <location>
        <begin position="171"/>
        <end position="201"/>
    </location>
</feature>
<keyword evidence="5" id="KW-1185">Reference proteome</keyword>
<protein>
    <recommendedName>
        <fullName evidence="3">CCHC-type domain-containing protein</fullName>
    </recommendedName>
</protein>
<dbReference type="STRING" id="1423351.A0A074RFP4"/>
<dbReference type="Proteomes" id="UP000027456">
    <property type="component" value="Unassembled WGS sequence"/>
</dbReference>
<evidence type="ECO:0000313" key="4">
    <source>
        <dbReference type="EMBL" id="KEP45599.1"/>
    </source>
</evidence>
<comment type="caution">
    <text evidence="4">The sequence shown here is derived from an EMBL/GenBank/DDBJ whole genome shotgun (WGS) entry which is preliminary data.</text>
</comment>
<dbReference type="OrthoDB" id="4230923at2759"/>
<name>A0A074RFP4_9AGAM</name>
<accession>A0A074RFP4</accession>
<dbReference type="InterPro" id="IPR001878">
    <property type="entry name" value="Znf_CCHC"/>
</dbReference>
<keyword evidence="1" id="KW-0507">mRNA processing</keyword>
<proteinExistence type="predicted"/>
<dbReference type="SMART" id="SM00343">
    <property type="entry name" value="ZnF_C2HC"/>
    <property type="match status" value="2"/>
</dbReference>
<dbReference type="GO" id="GO:0006397">
    <property type="term" value="P:mRNA processing"/>
    <property type="evidence" value="ECO:0007669"/>
    <property type="project" value="UniProtKB-KW"/>
</dbReference>
<dbReference type="AlphaFoldDB" id="A0A074RFP4"/>
<feature type="domain" description="CCHC-type" evidence="3">
    <location>
        <begin position="429"/>
        <end position="444"/>
    </location>
</feature>
<gene>
    <name evidence="4" type="ORF">V565_256710</name>
</gene>
<evidence type="ECO:0000259" key="3">
    <source>
        <dbReference type="SMART" id="SM00343"/>
    </source>
</evidence>
<reference evidence="4 5" key="1">
    <citation type="submission" date="2013-12" db="EMBL/GenBank/DDBJ databases">
        <authorList>
            <person name="Cubeta M."/>
            <person name="Pakala S."/>
            <person name="Fedorova N."/>
            <person name="Thomas E."/>
            <person name="Dean R."/>
            <person name="Jabaji S."/>
            <person name="Neate S."/>
            <person name="Toda T."/>
            <person name="Tavantzis S."/>
            <person name="Vilgalys R."/>
            <person name="Bharathan N."/>
            <person name="Pakala S."/>
            <person name="Losada L.S."/>
            <person name="Zafar N."/>
            <person name="Nierman W."/>
        </authorList>
    </citation>
    <scope>NUCLEOTIDE SEQUENCE [LARGE SCALE GENOMIC DNA]</scope>
    <source>
        <strain evidence="4 5">123E</strain>
    </source>
</reference>
<dbReference type="SUPFAM" id="SSF57756">
    <property type="entry name" value="Retrovirus zinc finger-like domains"/>
    <property type="match status" value="1"/>
</dbReference>
<dbReference type="EMBL" id="AZST01001643">
    <property type="protein sequence ID" value="KEP45599.1"/>
    <property type="molecule type" value="Genomic_DNA"/>
</dbReference>
<evidence type="ECO:0000256" key="2">
    <source>
        <dbReference type="SAM" id="MobiDB-lite"/>
    </source>
</evidence>
<dbReference type="GO" id="GO:0003676">
    <property type="term" value="F:nucleic acid binding"/>
    <property type="evidence" value="ECO:0007669"/>
    <property type="project" value="InterPro"/>
</dbReference>
<dbReference type="InterPro" id="IPR036875">
    <property type="entry name" value="Znf_CCHC_sf"/>
</dbReference>
<feature type="compositionally biased region" description="Low complexity" evidence="2">
    <location>
        <begin position="12"/>
        <end position="32"/>
    </location>
</feature>
<feature type="non-terminal residue" evidence="4">
    <location>
        <position position="448"/>
    </location>
</feature>
<feature type="domain" description="CCHC-type" evidence="3">
    <location>
        <begin position="408"/>
        <end position="424"/>
    </location>
</feature>
<dbReference type="HOGENOM" id="CLU_723974_0_0_1"/>
<sequence>MANPPASKTNGAASKSQLASSTTSRSTSRSGAGADGPYISPQSTGDSISPLSAPKSIRDANTLLCRMGYVSSETEANTAAICNGLLTSLAVHPEVTPAVCALITSVGLMLPEAFGVLYASTKELSIISEKIDKLLLHADELPRTPPQGLANREEKLDLVLQGIQKATETWQTVPTRSQARTPPPANSKPGLPTIPAGPTRAEAAKDRRLKSQGCFILVEPTSPAIKESLDKLDARMLVKKAEFAWDTAWDVVKGTHIVKDLKLTEKPRVSFKTALRLARGGIRYELGNRTQAALLSDARLASEFEKGFGGATCRGQGATILLQCAPVDFNPEDLAAIPCFESENALSNGDVLSMTWCKPPHKREPEQTMAVLKLEMRSHDLADRLITEGGQLDCLRVLFRKARQEPMRCLRCQKYGHKAVKCTSGPEDACSRCGEGHRIAECPNPDKK</sequence>
<organism evidence="4 5">
    <name type="scientific">Rhizoctonia solani 123E</name>
    <dbReference type="NCBI Taxonomy" id="1423351"/>
    <lineage>
        <taxon>Eukaryota</taxon>
        <taxon>Fungi</taxon>
        <taxon>Dikarya</taxon>
        <taxon>Basidiomycota</taxon>
        <taxon>Agaricomycotina</taxon>
        <taxon>Agaricomycetes</taxon>
        <taxon>Cantharellales</taxon>
        <taxon>Ceratobasidiaceae</taxon>
        <taxon>Rhizoctonia</taxon>
    </lineage>
</organism>
<feature type="region of interest" description="Disordered" evidence="2">
    <location>
        <begin position="1"/>
        <end position="53"/>
    </location>
</feature>
<feature type="compositionally biased region" description="Polar residues" evidence="2">
    <location>
        <begin position="40"/>
        <end position="50"/>
    </location>
</feature>
<feature type="compositionally biased region" description="Polar residues" evidence="2">
    <location>
        <begin position="171"/>
        <end position="180"/>
    </location>
</feature>
<dbReference type="Gene3D" id="4.10.60.10">
    <property type="entry name" value="Zinc finger, CCHC-type"/>
    <property type="match status" value="1"/>
</dbReference>